<dbReference type="EnsemblPlants" id="KRH66717">
    <property type="protein sequence ID" value="KRH66717"/>
    <property type="gene ID" value="GLYMA_03G123900"/>
</dbReference>
<name>A0A0R0KHX4_SOYBN</name>
<dbReference type="InParanoid" id="A0A0R0KHX4"/>
<dbReference type="EMBL" id="CM000836">
    <property type="protein sequence ID" value="KRH66717.1"/>
    <property type="molecule type" value="Genomic_DNA"/>
</dbReference>
<organism evidence="1">
    <name type="scientific">Glycine max</name>
    <name type="common">Soybean</name>
    <name type="synonym">Glycine hispida</name>
    <dbReference type="NCBI Taxonomy" id="3847"/>
    <lineage>
        <taxon>Eukaryota</taxon>
        <taxon>Viridiplantae</taxon>
        <taxon>Streptophyta</taxon>
        <taxon>Embryophyta</taxon>
        <taxon>Tracheophyta</taxon>
        <taxon>Spermatophyta</taxon>
        <taxon>Magnoliopsida</taxon>
        <taxon>eudicotyledons</taxon>
        <taxon>Gunneridae</taxon>
        <taxon>Pentapetalae</taxon>
        <taxon>rosids</taxon>
        <taxon>fabids</taxon>
        <taxon>Fabales</taxon>
        <taxon>Fabaceae</taxon>
        <taxon>Papilionoideae</taxon>
        <taxon>50 kb inversion clade</taxon>
        <taxon>NPAAA clade</taxon>
        <taxon>indigoferoid/millettioid clade</taxon>
        <taxon>Phaseoleae</taxon>
        <taxon>Glycine</taxon>
        <taxon>Glycine subgen. Soja</taxon>
    </lineage>
</organism>
<dbReference type="AlphaFoldDB" id="A0A0R0KHX4"/>
<proteinExistence type="predicted"/>
<gene>
    <name evidence="1" type="ORF">GLYMA_03G123900</name>
</gene>
<reference evidence="1 2" key="1">
    <citation type="journal article" date="2010" name="Nature">
        <title>Genome sequence of the palaeopolyploid soybean.</title>
        <authorList>
            <person name="Schmutz J."/>
            <person name="Cannon S.B."/>
            <person name="Schlueter J."/>
            <person name="Ma J."/>
            <person name="Mitros T."/>
            <person name="Nelson W."/>
            <person name="Hyten D.L."/>
            <person name="Song Q."/>
            <person name="Thelen J.J."/>
            <person name="Cheng J."/>
            <person name="Xu D."/>
            <person name="Hellsten U."/>
            <person name="May G.D."/>
            <person name="Yu Y."/>
            <person name="Sakurai T."/>
            <person name="Umezawa T."/>
            <person name="Bhattacharyya M.K."/>
            <person name="Sandhu D."/>
            <person name="Valliyodan B."/>
            <person name="Lindquist E."/>
            <person name="Peto M."/>
            <person name="Grant D."/>
            <person name="Shu S."/>
            <person name="Goodstein D."/>
            <person name="Barry K."/>
            <person name="Futrell-Griggs M."/>
            <person name="Abernathy B."/>
            <person name="Du J."/>
            <person name="Tian Z."/>
            <person name="Zhu L."/>
            <person name="Gill N."/>
            <person name="Joshi T."/>
            <person name="Libault M."/>
            <person name="Sethuraman A."/>
            <person name="Zhang X.-C."/>
            <person name="Shinozaki K."/>
            <person name="Nguyen H.T."/>
            <person name="Wing R.A."/>
            <person name="Cregan P."/>
            <person name="Specht J."/>
            <person name="Grimwood J."/>
            <person name="Rokhsar D."/>
            <person name="Stacey G."/>
            <person name="Shoemaker R.C."/>
            <person name="Jackson S.A."/>
        </authorList>
    </citation>
    <scope>NUCLEOTIDE SEQUENCE [LARGE SCALE GENOMIC DNA]</scope>
    <source>
        <strain evidence="2">cv. Williams 82</strain>
        <tissue evidence="1">Callus</tissue>
    </source>
</reference>
<reference evidence="2" key="2">
    <citation type="submission" date="2018-02" db="UniProtKB">
        <authorList>
            <consortium name="EnsemblPlants"/>
        </authorList>
    </citation>
    <scope>IDENTIFICATION</scope>
    <source>
        <strain evidence="2">Williams 82</strain>
    </source>
</reference>
<dbReference type="Gramene" id="KRH66716">
    <property type="protein sequence ID" value="KRH66716"/>
    <property type="gene ID" value="GLYMA_03G123900"/>
</dbReference>
<dbReference type="Proteomes" id="UP000008827">
    <property type="component" value="Chromosome 3"/>
</dbReference>
<evidence type="ECO:0000313" key="3">
    <source>
        <dbReference type="Proteomes" id="UP000008827"/>
    </source>
</evidence>
<reference evidence="1" key="3">
    <citation type="submission" date="2018-07" db="EMBL/GenBank/DDBJ databases">
        <title>WGS assembly of Glycine max.</title>
        <authorList>
            <person name="Schmutz J."/>
            <person name="Cannon S."/>
            <person name="Schlueter J."/>
            <person name="Ma J."/>
            <person name="Mitros T."/>
            <person name="Nelson W."/>
            <person name="Hyten D."/>
            <person name="Song Q."/>
            <person name="Thelen J."/>
            <person name="Cheng J."/>
            <person name="Xu D."/>
            <person name="Hellsten U."/>
            <person name="May G."/>
            <person name="Yu Y."/>
            <person name="Sakurai T."/>
            <person name="Umezawa T."/>
            <person name="Bhattacharyya M."/>
            <person name="Sandhu D."/>
            <person name="Valliyodan B."/>
            <person name="Lindquist E."/>
            <person name="Peto M."/>
            <person name="Grant D."/>
            <person name="Shu S."/>
            <person name="Goodstein D."/>
            <person name="Barry K."/>
            <person name="Futrell-Griggs M."/>
            <person name="Abernathy B."/>
            <person name="Du J."/>
            <person name="Tian Z."/>
            <person name="Zhu L."/>
            <person name="Gill N."/>
            <person name="Joshi T."/>
            <person name="Libault M."/>
            <person name="Sethuraman A."/>
            <person name="Zhang X."/>
            <person name="Shinozaki K."/>
            <person name="Nguyen H."/>
            <person name="Wing R."/>
            <person name="Cregan P."/>
            <person name="Specht J."/>
            <person name="Grimwood J."/>
            <person name="Rokhsar D."/>
            <person name="Stacey G."/>
            <person name="Shoemaker R."/>
            <person name="Jackson S."/>
        </authorList>
    </citation>
    <scope>NUCLEOTIDE SEQUENCE</scope>
    <source>
        <tissue evidence="1">Callus</tissue>
    </source>
</reference>
<evidence type="ECO:0000313" key="1">
    <source>
        <dbReference type="EMBL" id="KRH66717.1"/>
    </source>
</evidence>
<dbReference type="Gramene" id="KRH66717">
    <property type="protein sequence ID" value="KRH66717"/>
    <property type="gene ID" value="GLYMA_03G123900"/>
</dbReference>
<dbReference type="EnsemblPlants" id="KRH66716">
    <property type="protein sequence ID" value="KRH66716"/>
    <property type="gene ID" value="GLYMA_03G123900"/>
</dbReference>
<evidence type="ECO:0000313" key="2">
    <source>
        <dbReference type="EnsemblPlants" id="KRH66716"/>
    </source>
</evidence>
<sequence>MLYFYLPIILSSFFRSQHPIILIHDGSQLYGSWKMMHVYSVNFFISFSD</sequence>
<dbReference type="EMBL" id="CM000836">
    <property type="protein sequence ID" value="KRH66716.1"/>
    <property type="molecule type" value="Genomic_DNA"/>
</dbReference>
<keyword evidence="3" id="KW-1185">Reference proteome</keyword>
<protein>
    <submittedName>
        <fullName evidence="1 2">Uncharacterized protein</fullName>
    </submittedName>
</protein>
<accession>A0A0R0KHX4</accession>